<evidence type="ECO:0000313" key="2">
    <source>
        <dbReference type="EMBL" id="OJJ31615.1"/>
    </source>
</evidence>
<name>A0A1L9R9L1_ASPWE</name>
<organism evidence="2 3">
    <name type="scientific">Aspergillus wentii DTO 134E9</name>
    <dbReference type="NCBI Taxonomy" id="1073089"/>
    <lineage>
        <taxon>Eukaryota</taxon>
        <taxon>Fungi</taxon>
        <taxon>Dikarya</taxon>
        <taxon>Ascomycota</taxon>
        <taxon>Pezizomycotina</taxon>
        <taxon>Eurotiomycetes</taxon>
        <taxon>Eurotiomycetidae</taxon>
        <taxon>Eurotiales</taxon>
        <taxon>Aspergillaceae</taxon>
        <taxon>Aspergillus</taxon>
        <taxon>Aspergillus subgen. Cremei</taxon>
    </lineage>
</organism>
<dbReference type="AlphaFoldDB" id="A0A1L9R9L1"/>
<feature type="compositionally biased region" description="Polar residues" evidence="1">
    <location>
        <begin position="33"/>
        <end position="44"/>
    </location>
</feature>
<evidence type="ECO:0008006" key="4">
    <source>
        <dbReference type="Google" id="ProtNLM"/>
    </source>
</evidence>
<evidence type="ECO:0000256" key="1">
    <source>
        <dbReference type="SAM" id="MobiDB-lite"/>
    </source>
</evidence>
<dbReference type="Proteomes" id="UP000184383">
    <property type="component" value="Unassembled WGS sequence"/>
</dbReference>
<reference evidence="3" key="1">
    <citation type="journal article" date="2017" name="Genome Biol.">
        <title>Comparative genomics reveals high biological diversity and specific adaptations in the industrially and medically important fungal genus Aspergillus.</title>
        <authorList>
            <person name="de Vries R.P."/>
            <person name="Riley R."/>
            <person name="Wiebenga A."/>
            <person name="Aguilar-Osorio G."/>
            <person name="Amillis S."/>
            <person name="Uchima C.A."/>
            <person name="Anderluh G."/>
            <person name="Asadollahi M."/>
            <person name="Askin M."/>
            <person name="Barry K."/>
            <person name="Battaglia E."/>
            <person name="Bayram O."/>
            <person name="Benocci T."/>
            <person name="Braus-Stromeyer S.A."/>
            <person name="Caldana C."/>
            <person name="Canovas D."/>
            <person name="Cerqueira G.C."/>
            <person name="Chen F."/>
            <person name="Chen W."/>
            <person name="Choi C."/>
            <person name="Clum A."/>
            <person name="Dos Santos R.A."/>
            <person name="Damasio A.R."/>
            <person name="Diallinas G."/>
            <person name="Emri T."/>
            <person name="Fekete E."/>
            <person name="Flipphi M."/>
            <person name="Freyberg S."/>
            <person name="Gallo A."/>
            <person name="Gournas C."/>
            <person name="Habgood R."/>
            <person name="Hainaut M."/>
            <person name="Harispe M.L."/>
            <person name="Henrissat B."/>
            <person name="Hilden K.S."/>
            <person name="Hope R."/>
            <person name="Hossain A."/>
            <person name="Karabika E."/>
            <person name="Karaffa L."/>
            <person name="Karanyi Z."/>
            <person name="Krasevec N."/>
            <person name="Kuo A."/>
            <person name="Kusch H."/>
            <person name="LaButti K."/>
            <person name="Lagendijk E.L."/>
            <person name="Lapidus A."/>
            <person name="Levasseur A."/>
            <person name="Lindquist E."/>
            <person name="Lipzen A."/>
            <person name="Logrieco A.F."/>
            <person name="MacCabe A."/>
            <person name="Maekelae M.R."/>
            <person name="Malavazi I."/>
            <person name="Melin P."/>
            <person name="Meyer V."/>
            <person name="Mielnichuk N."/>
            <person name="Miskei M."/>
            <person name="Molnar A.P."/>
            <person name="Mule G."/>
            <person name="Ngan C.Y."/>
            <person name="Orejas M."/>
            <person name="Orosz E."/>
            <person name="Ouedraogo J.P."/>
            <person name="Overkamp K.M."/>
            <person name="Park H.-S."/>
            <person name="Perrone G."/>
            <person name="Piumi F."/>
            <person name="Punt P.J."/>
            <person name="Ram A.F."/>
            <person name="Ramon A."/>
            <person name="Rauscher S."/>
            <person name="Record E."/>
            <person name="Riano-Pachon D.M."/>
            <person name="Robert V."/>
            <person name="Roehrig J."/>
            <person name="Ruller R."/>
            <person name="Salamov A."/>
            <person name="Salih N.S."/>
            <person name="Samson R.A."/>
            <person name="Sandor E."/>
            <person name="Sanguinetti M."/>
            <person name="Schuetze T."/>
            <person name="Sepcic K."/>
            <person name="Shelest E."/>
            <person name="Sherlock G."/>
            <person name="Sophianopoulou V."/>
            <person name="Squina F.M."/>
            <person name="Sun H."/>
            <person name="Susca A."/>
            <person name="Todd R.B."/>
            <person name="Tsang A."/>
            <person name="Unkles S.E."/>
            <person name="van de Wiele N."/>
            <person name="van Rossen-Uffink D."/>
            <person name="Oliveira J.V."/>
            <person name="Vesth T.C."/>
            <person name="Visser J."/>
            <person name="Yu J.-H."/>
            <person name="Zhou M."/>
            <person name="Andersen M.R."/>
            <person name="Archer D.B."/>
            <person name="Baker S.E."/>
            <person name="Benoit I."/>
            <person name="Brakhage A.A."/>
            <person name="Braus G.H."/>
            <person name="Fischer R."/>
            <person name="Frisvad J.C."/>
            <person name="Goldman G.H."/>
            <person name="Houbraken J."/>
            <person name="Oakley B."/>
            <person name="Pocsi I."/>
            <person name="Scazzocchio C."/>
            <person name="Seiboth B."/>
            <person name="vanKuyk P.A."/>
            <person name="Wortman J."/>
            <person name="Dyer P.S."/>
            <person name="Grigoriev I.V."/>
        </authorList>
    </citation>
    <scope>NUCLEOTIDE SEQUENCE [LARGE SCALE GENOMIC DNA]</scope>
    <source>
        <strain evidence="3">DTO 134E9</strain>
    </source>
</reference>
<dbReference type="EMBL" id="KV878216">
    <property type="protein sequence ID" value="OJJ31615.1"/>
    <property type="molecule type" value="Genomic_DNA"/>
</dbReference>
<evidence type="ECO:0000313" key="3">
    <source>
        <dbReference type="Proteomes" id="UP000184383"/>
    </source>
</evidence>
<sequence>MSTQVEREAEDSYEAENDPAPVEGEVIDDSYTRDTNPYISNQMPIQRDGEDYDDPMQPPYSNSEQQLGDDEREAIDQKNILPGDRLRHAKPRTKNQYNEGPDEDDLPSDIRYGLSGVSGTKRMT</sequence>
<accession>A0A1L9R9L1</accession>
<feature type="compositionally biased region" description="Acidic residues" evidence="1">
    <location>
        <begin position="8"/>
        <end position="17"/>
    </location>
</feature>
<dbReference type="VEuPathDB" id="FungiDB:ASPWEDRAFT_54722"/>
<dbReference type="RefSeq" id="XP_040685292.1">
    <property type="nucleotide sequence ID" value="XM_040838097.1"/>
</dbReference>
<dbReference type="OrthoDB" id="4357148at2759"/>
<dbReference type="GeneID" id="63753945"/>
<keyword evidence="3" id="KW-1185">Reference proteome</keyword>
<gene>
    <name evidence="2" type="ORF">ASPWEDRAFT_54722</name>
</gene>
<proteinExistence type="predicted"/>
<protein>
    <recommendedName>
        <fullName evidence="4">Histone chaperone domain-containing protein</fullName>
    </recommendedName>
</protein>
<feature type="region of interest" description="Disordered" evidence="1">
    <location>
        <begin position="1"/>
        <end position="124"/>
    </location>
</feature>